<accession>A0A9P7V680</accession>
<protein>
    <submittedName>
        <fullName evidence="2">Biotin holocarboxylase synthetase</fullName>
    </submittedName>
</protein>
<evidence type="ECO:0000313" key="3">
    <source>
        <dbReference type="Proteomes" id="UP000790833"/>
    </source>
</evidence>
<organism evidence="2 3">
    <name type="scientific">Scheffersomyces spartinae</name>
    <dbReference type="NCBI Taxonomy" id="45513"/>
    <lineage>
        <taxon>Eukaryota</taxon>
        <taxon>Fungi</taxon>
        <taxon>Dikarya</taxon>
        <taxon>Ascomycota</taxon>
        <taxon>Saccharomycotina</taxon>
        <taxon>Pichiomycetes</taxon>
        <taxon>Debaryomycetaceae</taxon>
        <taxon>Scheffersomyces</taxon>
    </lineage>
</organism>
<sequence>MNVLVYSGPGTTKESVKHCLETLRLQLSPHYAVVTISEAALINDPWQTKSSCLVMPGGADLPYCEALRGEGIKKINQFVRKGGKYIGFCAGGYFGSSRCEFEVGNPLMEVSGPRELGFFPGVARGCAFKGFVYESHEGAKAPKLAVNKALVSSFPGEFVKNYYNGGATFVDASSFPNVEVLARYTDVLDVESPDNAAIILCQVGKGKALLTGTHPEFSASLLKAAETEKVFKSIISELKDQELESTLFLKGLLEKLGLKINENLEAGIPGLTPIHIVSPLAPERSHSLYKSIQDKVEFVDNAKNSVFEDFTNTFHIYNEASDDSMLDDSNDPADLTDVSVKIYDKGGLPDDRLTPYFNLDKYFHVLASLGGQNIKVGSLLGYGEVVTSTNTLMDSNQTFLENLPHGFTLTASVQVAGKGRGGNVWVNPKGVMATSILFKIPADERQSSSVVTLQYLCGLALIELILGFGSTDSGSGVGYEDIPIRIKWPNDLFVMKPEYFNSIEDGQNTSDTVDGDEQRWVKILGALIKSLYVNKQFHLVWGGGVNVSNEAPTTSLNLVLAKLNEIRAHSGLPSLPPYDHESLLAKLVFTMDSFYEVFARSGLRPFLPLYYKRWFHSDQIVVVQDDAHNSRKCIIKGITPDYGMLVAHDISNNQRLELQPDGNSFDIFKGLVYSKK</sequence>
<keyword evidence="3" id="KW-1185">Reference proteome</keyword>
<feature type="domain" description="BPL/LPL catalytic" evidence="1">
    <location>
        <begin position="371"/>
        <end position="599"/>
    </location>
</feature>
<dbReference type="CDD" id="cd03144">
    <property type="entry name" value="GATase1_ScBLP_like"/>
    <property type="match status" value="1"/>
</dbReference>
<reference evidence="2" key="1">
    <citation type="submission" date="2021-03" db="EMBL/GenBank/DDBJ databases">
        <authorList>
            <person name="Palmer J.M."/>
        </authorList>
    </citation>
    <scope>NUCLEOTIDE SEQUENCE</scope>
    <source>
        <strain evidence="2">ARV_011</strain>
    </source>
</reference>
<proteinExistence type="predicted"/>
<dbReference type="PANTHER" id="PTHR12835:SF5">
    <property type="entry name" value="BIOTIN--PROTEIN LIGASE"/>
    <property type="match status" value="1"/>
</dbReference>
<dbReference type="PANTHER" id="PTHR12835">
    <property type="entry name" value="BIOTIN PROTEIN LIGASE"/>
    <property type="match status" value="1"/>
</dbReference>
<gene>
    <name evidence="2" type="primary">BPL1</name>
    <name evidence="2" type="ORF">KQ657_002546</name>
</gene>
<comment type="caution">
    <text evidence="2">The sequence shown here is derived from an EMBL/GenBank/DDBJ whole genome shotgun (WGS) entry which is preliminary data.</text>
</comment>
<dbReference type="Pfam" id="PF03099">
    <property type="entry name" value="BPL_LplA_LipB"/>
    <property type="match status" value="1"/>
</dbReference>
<dbReference type="EMBL" id="JAHMUF010000021">
    <property type="protein sequence ID" value="KAG7191940.1"/>
    <property type="molecule type" value="Genomic_DNA"/>
</dbReference>
<dbReference type="Proteomes" id="UP000790833">
    <property type="component" value="Unassembled WGS sequence"/>
</dbReference>
<dbReference type="SUPFAM" id="SSF52317">
    <property type="entry name" value="Class I glutamine amidotransferase-like"/>
    <property type="match status" value="1"/>
</dbReference>
<dbReference type="GO" id="GO:0005737">
    <property type="term" value="C:cytoplasm"/>
    <property type="evidence" value="ECO:0007669"/>
    <property type="project" value="TreeGrafter"/>
</dbReference>
<dbReference type="GeneID" id="66115920"/>
<dbReference type="Gene3D" id="3.30.930.10">
    <property type="entry name" value="Bira Bifunctional Protein, Domain 2"/>
    <property type="match status" value="1"/>
</dbReference>
<evidence type="ECO:0000259" key="1">
    <source>
        <dbReference type="PROSITE" id="PS51733"/>
    </source>
</evidence>
<dbReference type="RefSeq" id="XP_043047491.1">
    <property type="nucleotide sequence ID" value="XM_043193304.1"/>
</dbReference>
<dbReference type="GO" id="GO:0004077">
    <property type="term" value="F:biotin--[biotin carboxyl-carrier protein] ligase activity"/>
    <property type="evidence" value="ECO:0007669"/>
    <property type="project" value="TreeGrafter"/>
</dbReference>
<dbReference type="PROSITE" id="PS51733">
    <property type="entry name" value="BPL_LPL_CATALYTIC"/>
    <property type="match status" value="1"/>
</dbReference>
<dbReference type="InterPro" id="IPR019197">
    <property type="entry name" value="Biotin-prot_ligase_N"/>
</dbReference>
<dbReference type="InterPro" id="IPR045864">
    <property type="entry name" value="aa-tRNA-synth_II/BPL/LPL"/>
</dbReference>
<name>A0A9P7V680_9ASCO</name>
<evidence type="ECO:0000313" key="2">
    <source>
        <dbReference type="EMBL" id="KAG7191940.1"/>
    </source>
</evidence>
<dbReference type="OrthoDB" id="10250105at2759"/>
<dbReference type="Pfam" id="PF09825">
    <property type="entry name" value="BPL_N"/>
    <property type="match status" value="1"/>
</dbReference>
<dbReference type="SUPFAM" id="SSF55681">
    <property type="entry name" value="Class II aaRS and biotin synthetases"/>
    <property type="match status" value="1"/>
</dbReference>
<dbReference type="Gene3D" id="3.40.50.880">
    <property type="match status" value="1"/>
</dbReference>
<dbReference type="InterPro" id="IPR029062">
    <property type="entry name" value="Class_I_gatase-like"/>
</dbReference>
<dbReference type="AlphaFoldDB" id="A0A9P7V680"/>
<dbReference type="InterPro" id="IPR004143">
    <property type="entry name" value="BPL_LPL_catalytic"/>
</dbReference>